<reference evidence="2" key="1">
    <citation type="submission" date="2017-06" db="EMBL/GenBank/DDBJ databases">
        <title>Complete genome sequence of Capnocytophaga sp. KCOM 1579 (=ChDC OS43) isolated from a human refractory periapical abscess lesion.</title>
        <authorList>
            <person name="Kook J.-K."/>
            <person name="Park S.-N."/>
            <person name="Lim Y.K."/>
            <person name="Roh H."/>
        </authorList>
    </citation>
    <scope>NUCLEOTIDE SEQUENCE [LARGE SCALE GENOMIC DNA]</scope>
    <source>
        <strain evidence="2">ChDC OS43</strain>
    </source>
</reference>
<name>A0A1Z4BPK0_9FLAO</name>
<evidence type="ECO:0000313" key="1">
    <source>
        <dbReference type="EMBL" id="ASF43163.1"/>
    </source>
</evidence>
<sequence length="353" mass="41716">MLNLYTTNIETLSIHRVGNLSKGEPIFFSEKPYALNDEIIGLLKEYFFKPFREKEENYFHFVHDADVEFNTLYQLVTPIFEDESTIHEQSGKIAQHLYNQSNHPHIKSGEVYIALLHDTYLDNEKVKAVGIFKSEVKNSFLQFEEQGNQLEMIIQEGVNIHRLDKGCIIFNVNKEDGYKILSIDSNRYDTKYWLENFLNVDALVDDNFYTKKYLKFSQDFAKDVILPAEDKKEEVLFMNRAINYFAKNDDFEETSFMNEVFENPQLIPEFKHYKVEKGPKYQIEDVSTFPIANKAVSDVRKKIKNVIDLDTNIQIRMDFINPESADKFIEKGWDEEKQMYYYLVYFNKEQKGS</sequence>
<dbReference type="Proteomes" id="UP000197007">
    <property type="component" value="Chromosome"/>
</dbReference>
<organism evidence="1 2">
    <name type="scientific">Capnocytophaga endodontalis</name>
    <dbReference type="NCBI Taxonomy" id="2708117"/>
    <lineage>
        <taxon>Bacteria</taxon>
        <taxon>Pseudomonadati</taxon>
        <taxon>Bacteroidota</taxon>
        <taxon>Flavobacteriia</taxon>
        <taxon>Flavobacteriales</taxon>
        <taxon>Flavobacteriaceae</taxon>
        <taxon>Capnocytophaga</taxon>
    </lineage>
</organism>
<dbReference type="EMBL" id="CP022022">
    <property type="protein sequence ID" value="ASF43163.1"/>
    <property type="molecule type" value="Genomic_DNA"/>
</dbReference>
<proteinExistence type="predicted"/>
<gene>
    <name evidence="1" type="ORF">CBG49_08795</name>
</gene>
<dbReference type="Pfam" id="PF04245">
    <property type="entry name" value="NA37"/>
    <property type="match status" value="1"/>
</dbReference>
<protein>
    <submittedName>
        <fullName evidence="1">Nucleoid-associated protein</fullName>
    </submittedName>
</protein>
<dbReference type="GO" id="GO:0009295">
    <property type="term" value="C:nucleoid"/>
    <property type="evidence" value="ECO:0007669"/>
    <property type="project" value="InterPro"/>
</dbReference>
<dbReference type="KEGG" id="capn:CBG49_08795"/>
<accession>A0A1Z4BPK0</accession>
<dbReference type="RefSeq" id="WP_009413153.1">
    <property type="nucleotide sequence ID" value="NZ_CP022022.1"/>
</dbReference>
<dbReference type="AlphaFoldDB" id="A0A1Z4BPK0"/>
<evidence type="ECO:0000313" key="2">
    <source>
        <dbReference type="Proteomes" id="UP000197007"/>
    </source>
</evidence>
<dbReference type="InterPro" id="IPR007358">
    <property type="entry name" value="Nucleoid_associated_NdpA"/>
</dbReference>
<keyword evidence="2" id="KW-1185">Reference proteome</keyword>